<dbReference type="OrthoDB" id="4557988at2"/>
<accession>A0A2W0CP48</accession>
<dbReference type="AlphaFoldDB" id="A0A2W0CP48"/>
<evidence type="ECO:0008006" key="3">
    <source>
        <dbReference type="Google" id="ProtNLM"/>
    </source>
</evidence>
<proteinExistence type="predicted"/>
<evidence type="ECO:0000313" key="2">
    <source>
        <dbReference type="Proteomes" id="UP000247459"/>
    </source>
</evidence>
<dbReference type="Pfam" id="PF15585">
    <property type="entry name" value="Imm7"/>
    <property type="match status" value="1"/>
</dbReference>
<sequence>MYEFHGWAVLRYHTHDTNEQLQEEAFLQFEQYIKETDKMNLSIIKRYNGQDSFLITGLHNHYAVYVLEIFECIATHLPGAYGLLYVHDDEAGDDINENQFVVWKLARGKLEKVKDPFLSPYIPAVEDSYDPSRDD</sequence>
<gene>
    <name evidence="1" type="ORF">PIL02S_01562</name>
</gene>
<dbReference type="EMBL" id="PRLG01000013">
    <property type="protein sequence ID" value="PYY29965.1"/>
    <property type="molecule type" value="Genomic_DNA"/>
</dbReference>
<reference evidence="1 2" key="1">
    <citation type="submission" date="2018-01" db="EMBL/GenBank/DDBJ databases">
        <title>Genome sequence of the PGP bacterium Paenibacillus illinoisensis E3.</title>
        <authorList>
            <person name="Rolli E."/>
            <person name="Marasco R."/>
            <person name="Bessem C."/>
            <person name="Michoud G."/>
            <person name="Gaiarsa S."/>
            <person name="Borin S."/>
            <person name="Daffonchio D."/>
        </authorList>
    </citation>
    <scope>NUCLEOTIDE SEQUENCE [LARGE SCALE GENOMIC DNA]</scope>
    <source>
        <strain evidence="1 2">E3</strain>
    </source>
</reference>
<dbReference type="RefSeq" id="WP_110757341.1">
    <property type="nucleotide sequence ID" value="NZ_PRLG01000013.1"/>
</dbReference>
<organism evidence="1 2">
    <name type="scientific">Paenibacillus illinoisensis</name>
    <dbReference type="NCBI Taxonomy" id="59845"/>
    <lineage>
        <taxon>Bacteria</taxon>
        <taxon>Bacillati</taxon>
        <taxon>Bacillota</taxon>
        <taxon>Bacilli</taxon>
        <taxon>Bacillales</taxon>
        <taxon>Paenibacillaceae</taxon>
        <taxon>Paenibacillus</taxon>
    </lineage>
</organism>
<dbReference type="InterPro" id="IPR028965">
    <property type="entry name" value="Imm7"/>
</dbReference>
<comment type="caution">
    <text evidence="1">The sequence shown here is derived from an EMBL/GenBank/DDBJ whole genome shotgun (WGS) entry which is preliminary data.</text>
</comment>
<name>A0A2W0CP48_9BACL</name>
<dbReference type="Proteomes" id="UP000247459">
    <property type="component" value="Unassembled WGS sequence"/>
</dbReference>
<evidence type="ECO:0000313" key="1">
    <source>
        <dbReference type="EMBL" id="PYY29965.1"/>
    </source>
</evidence>
<protein>
    <recommendedName>
        <fullName evidence="3">Immunity protein 7</fullName>
    </recommendedName>
</protein>